<accession>A0A9Q1FXL3</accession>
<name>A0A9Q1FXL3_SYNKA</name>
<dbReference type="EMBL" id="JAINUF010000003">
    <property type="protein sequence ID" value="KAJ8369118.1"/>
    <property type="molecule type" value="Genomic_DNA"/>
</dbReference>
<protein>
    <submittedName>
        <fullName evidence="1">Uncharacterized protein</fullName>
    </submittedName>
</protein>
<dbReference type="AlphaFoldDB" id="A0A9Q1FXL3"/>
<gene>
    <name evidence="1" type="ORF">SKAU_G00091460</name>
</gene>
<sequence length="87" mass="10019">MPHCTMTWFINSHQLALREWVSLAGCSLKKIIILTQRGFWEQPYVVKFHKLLTSCLQGPRVQLKLGQLEGYCGFITRQAVGKEHSQC</sequence>
<proteinExistence type="predicted"/>
<evidence type="ECO:0000313" key="1">
    <source>
        <dbReference type="EMBL" id="KAJ8369118.1"/>
    </source>
</evidence>
<keyword evidence="2" id="KW-1185">Reference proteome</keyword>
<evidence type="ECO:0000313" key="2">
    <source>
        <dbReference type="Proteomes" id="UP001152622"/>
    </source>
</evidence>
<organism evidence="1 2">
    <name type="scientific">Synaphobranchus kaupii</name>
    <name type="common">Kaup's arrowtooth eel</name>
    <dbReference type="NCBI Taxonomy" id="118154"/>
    <lineage>
        <taxon>Eukaryota</taxon>
        <taxon>Metazoa</taxon>
        <taxon>Chordata</taxon>
        <taxon>Craniata</taxon>
        <taxon>Vertebrata</taxon>
        <taxon>Euteleostomi</taxon>
        <taxon>Actinopterygii</taxon>
        <taxon>Neopterygii</taxon>
        <taxon>Teleostei</taxon>
        <taxon>Anguilliformes</taxon>
        <taxon>Synaphobranchidae</taxon>
        <taxon>Synaphobranchus</taxon>
    </lineage>
</organism>
<comment type="caution">
    <text evidence="1">The sequence shown here is derived from an EMBL/GenBank/DDBJ whole genome shotgun (WGS) entry which is preliminary data.</text>
</comment>
<reference evidence="1" key="1">
    <citation type="journal article" date="2023" name="Science">
        <title>Genome structures resolve the early diversification of teleost fishes.</title>
        <authorList>
            <person name="Parey E."/>
            <person name="Louis A."/>
            <person name="Montfort J."/>
            <person name="Bouchez O."/>
            <person name="Roques C."/>
            <person name="Iampietro C."/>
            <person name="Lluch J."/>
            <person name="Castinel A."/>
            <person name="Donnadieu C."/>
            <person name="Desvignes T."/>
            <person name="Floi Bucao C."/>
            <person name="Jouanno E."/>
            <person name="Wen M."/>
            <person name="Mejri S."/>
            <person name="Dirks R."/>
            <person name="Jansen H."/>
            <person name="Henkel C."/>
            <person name="Chen W.J."/>
            <person name="Zahm M."/>
            <person name="Cabau C."/>
            <person name="Klopp C."/>
            <person name="Thompson A.W."/>
            <person name="Robinson-Rechavi M."/>
            <person name="Braasch I."/>
            <person name="Lecointre G."/>
            <person name="Bobe J."/>
            <person name="Postlethwait J.H."/>
            <person name="Berthelot C."/>
            <person name="Roest Crollius H."/>
            <person name="Guiguen Y."/>
        </authorList>
    </citation>
    <scope>NUCLEOTIDE SEQUENCE</scope>
    <source>
        <strain evidence="1">WJC10195</strain>
    </source>
</reference>
<dbReference type="Proteomes" id="UP001152622">
    <property type="component" value="Chromosome 3"/>
</dbReference>